<organism evidence="8 9">
    <name type="scientific">Conexibacter woesei (strain DSM 14684 / CCUG 47730 / CIP 108061 / JCM 11494 / NBRC 100937 / ID131577)</name>
    <dbReference type="NCBI Taxonomy" id="469383"/>
    <lineage>
        <taxon>Bacteria</taxon>
        <taxon>Bacillati</taxon>
        <taxon>Actinomycetota</taxon>
        <taxon>Thermoleophilia</taxon>
        <taxon>Solirubrobacterales</taxon>
        <taxon>Conexibacteraceae</taxon>
        <taxon>Conexibacter</taxon>
    </lineage>
</organism>
<feature type="transmembrane region" description="Helical" evidence="6">
    <location>
        <begin position="60"/>
        <end position="76"/>
    </location>
</feature>
<proteinExistence type="predicted"/>
<dbReference type="InterPro" id="IPR007016">
    <property type="entry name" value="O-antigen_ligase-rel_domated"/>
</dbReference>
<keyword evidence="9" id="KW-1185">Reference proteome</keyword>
<evidence type="ECO:0000313" key="8">
    <source>
        <dbReference type="EMBL" id="ADB53917.1"/>
    </source>
</evidence>
<feature type="transmembrane region" description="Helical" evidence="6">
    <location>
        <begin position="232"/>
        <end position="249"/>
    </location>
</feature>
<dbReference type="Pfam" id="PF13432">
    <property type="entry name" value="TPR_16"/>
    <property type="match status" value="1"/>
</dbReference>
<dbReference type="EMBL" id="CP001854">
    <property type="protein sequence ID" value="ADB53917.1"/>
    <property type="molecule type" value="Genomic_DNA"/>
</dbReference>
<feature type="transmembrane region" description="Helical" evidence="6">
    <location>
        <begin position="565"/>
        <end position="583"/>
    </location>
</feature>
<evidence type="ECO:0000256" key="3">
    <source>
        <dbReference type="ARBA" id="ARBA00022989"/>
    </source>
</evidence>
<feature type="transmembrane region" description="Helical" evidence="6">
    <location>
        <begin position="256"/>
        <end position="274"/>
    </location>
</feature>
<feature type="transmembrane region" description="Helical" evidence="6">
    <location>
        <begin position="440"/>
        <end position="460"/>
    </location>
</feature>
<dbReference type="KEGG" id="cwo:Cwoe_5512"/>
<reference evidence="9" key="2">
    <citation type="submission" date="2010-01" db="EMBL/GenBank/DDBJ databases">
        <title>The complete genome of Conexibacter woesei DSM 14684.</title>
        <authorList>
            <consortium name="US DOE Joint Genome Institute (JGI-PGF)"/>
            <person name="Lucas S."/>
            <person name="Copeland A."/>
            <person name="Lapidus A."/>
            <person name="Glavina del Rio T."/>
            <person name="Dalin E."/>
            <person name="Tice H."/>
            <person name="Bruce D."/>
            <person name="Goodwin L."/>
            <person name="Pitluck S."/>
            <person name="Kyrpides N."/>
            <person name="Mavromatis K."/>
            <person name="Ivanova N."/>
            <person name="Mikhailova N."/>
            <person name="Chertkov O."/>
            <person name="Brettin T."/>
            <person name="Detter J.C."/>
            <person name="Han C."/>
            <person name="Larimer F."/>
            <person name="Land M."/>
            <person name="Hauser L."/>
            <person name="Markowitz V."/>
            <person name="Cheng J.-F."/>
            <person name="Hugenholtz P."/>
            <person name="Woyke T."/>
            <person name="Wu D."/>
            <person name="Pukall R."/>
            <person name="Steenblock K."/>
            <person name="Schneider S."/>
            <person name="Klenk H.-P."/>
            <person name="Eisen J.A."/>
        </authorList>
    </citation>
    <scope>NUCLEOTIDE SEQUENCE [LARGE SCALE GENOMIC DNA]</scope>
    <source>
        <strain evidence="9">DSM 14684 / CIP 108061 / JCM 11494 / NBRC 100937 / ID131577</strain>
    </source>
</reference>
<dbReference type="GO" id="GO:0016020">
    <property type="term" value="C:membrane"/>
    <property type="evidence" value="ECO:0007669"/>
    <property type="project" value="UniProtKB-SubCell"/>
</dbReference>
<dbReference type="PANTHER" id="PTHR37422:SF13">
    <property type="entry name" value="LIPOPOLYSACCHARIDE BIOSYNTHESIS PROTEIN PA4999-RELATED"/>
    <property type="match status" value="1"/>
</dbReference>
<evidence type="ECO:0000313" key="9">
    <source>
        <dbReference type="Proteomes" id="UP000008229"/>
    </source>
</evidence>
<evidence type="ECO:0000256" key="4">
    <source>
        <dbReference type="ARBA" id="ARBA00023136"/>
    </source>
</evidence>
<feature type="transmembrane region" description="Helical" evidence="6">
    <location>
        <begin position="181"/>
        <end position="200"/>
    </location>
</feature>
<dbReference type="eggNOG" id="ENOG5031NYQ">
    <property type="taxonomic scope" value="Bacteria"/>
</dbReference>
<evidence type="ECO:0000256" key="6">
    <source>
        <dbReference type="SAM" id="Phobius"/>
    </source>
</evidence>
<protein>
    <submittedName>
        <fullName evidence="8">Tetratricopeptide TPR_2 repeat protein</fullName>
    </submittedName>
</protein>
<keyword evidence="2 6" id="KW-0812">Transmembrane</keyword>
<accession>D3EZS9</accession>
<dbReference type="PROSITE" id="PS50005">
    <property type="entry name" value="TPR"/>
    <property type="match status" value="1"/>
</dbReference>
<feature type="transmembrane region" description="Helical" evidence="6">
    <location>
        <begin position="525"/>
        <end position="545"/>
    </location>
</feature>
<feature type="domain" description="O-antigen ligase-related" evidence="7">
    <location>
        <begin position="303"/>
        <end position="446"/>
    </location>
</feature>
<dbReference type="Pfam" id="PF04932">
    <property type="entry name" value="Wzy_C"/>
    <property type="match status" value="1"/>
</dbReference>
<keyword evidence="5" id="KW-0802">TPR repeat</keyword>
<dbReference type="InterPro" id="IPR051533">
    <property type="entry name" value="WaaL-like"/>
</dbReference>
<keyword evidence="4 6" id="KW-0472">Membrane</keyword>
<evidence type="ECO:0000256" key="2">
    <source>
        <dbReference type="ARBA" id="ARBA00022692"/>
    </source>
</evidence>
<dbReference type="STRING" id="469383.Cwoe_5512"/>
<feature type="transmembrane region" description="Helical" evidence="6">
    <location>
        <begin position="140"/>
        <end position="161"/>
    </location>
</feature>
<evidence type="ECO:0000256" key="5">
    <source>
        <dbReference type="PROSITE-ProRule" id="PRU00339"/>
    </source>
</evidence>
<dbReference type="HOGENOM" id="CLU_382984_0_0_11"/>
<dbReference type="InterPro" id="IPR011990">
    <property type="entry name" value="TPR-like_helical_dom_sf"/>
</dbReference>
<dbReference type="Proteomes" id="UP000008229">
    <property type="component" value="Chromosome"/>
</dbReference>
<comment type="subcellular location">
    <subcellularLocation>
        <location evidence="1">Membrane</location>
        <topology evidence="1">Multi-pass membrane protein</topology>
    </subcellularLocation>
</comment>
<gene>
    <name evidence="8" type="ordered locus">Cwoe_5512</name>
</gene>
<feature type="transmembrane region" description="Helical" evidence="6">
    <location>
        <begin position="29"/>
        <end position="48"/>
    </location>
</feature>
<name>D3EZS9_CONWI</name>
<feature type="repeat" description="TPR" evidence="5">
    <location>
        <begin position="656"/>
        <end position="689"/>
    </location>
</feature>
<feature type="transmembrane region" description="Helical" evidence="6">
    <location>
        <begin position="294"/>
        <end position="316"/>
    </location>
</feature>
<dbReference type="AlphaFoldDB" id="D3EZS9"/>
<dbReference type="PANTHER" id="PTHR37422">
    <property type="entry name" value="TEICHURONIC ACID BIOSYNTHESIS PROTEIN TUAE"/>
    <property type="match status" value="1"/>
</dbReference>
<dbReference type="InterPro" id="IPR019734">
    <property type="entry name" value="TPR_rpt"/>
</dbReference>
<dbReference type="SMART" id="SM00028">
    <property type="entry name" value="TPR"/>
    <property type="match status" value="2"/>
</dbReference>
<evidence type="ECO:0000259" key="7">
    <source>
        <dbReference type="Pfam" id="PF04932"/>
    </source>
</evidence>
<sequence length="722" mass="74907">MTPAAAPRAAGASGVALRLRRGLSAHPDVLVTIALAGLLVAVCFTMGGGSSLERTTKPEIVLTLLGAAAAATAAVLSPPGRRLWGGLTLLLFGALTALSAVSISWSIQPADTWVYVNLLFAYLGVFAGAMALVRIASERWSAILGAVVLAAFVVAGYSLVTKVFPSLDPLDVARVRAPFDYWNAVGLMAALGIPGCLWLGARRDGHAALRALSVPALAVLLISVLLSYGRGAIIVTIAVCALWFAIVPLRLRGAAVLGAATVGAAVVGAWALANDALSVDGIPRDVRTDAGGDLGLLLLPVLIVMLGAGLFVSFATSRSTLRPETRRGIGTVLLVLVALVPIAVVGKLATSDRGLTGSVSHAWDKLTDPAATQPGNDPSRLSQVGGVRARYWDDAFKIWRWSRLTGVGADTYGTARRPLQRDKYRAGHAHGYVPQTLADLGWIGLGVNLLLLVAWLGAVVRATALRSRWRLGAWSLAAVRARSPKVPVPRRAPEPWTAERIGLVTLATTAVAFGLHSAIDWTWFIPGTAITGLLCAAWVAGRGPLADPPPPGRLPRPLSAARGRLAAAAAIVLIGIAGAWAIWQPQRSVNAENAALDALDANRLPQAHADAEHAADVNPLSIDPLLTLSAIEVAQGRAGEARATLERAVDLQPANAEAWQNLGQLQLDQGDPRAAAATLQAAVYLDPFAQIAQQALAEAQAQAGIAPTTPAPPAGTPPAGTP</sequence>
<dbReference type="Gene3D" id="1.25.40.10">
    <property type="entry name" value="Tetratricopeptide repeat domain"/>
    <property type="match status" value="1"/>
</dbReference>
<feature type="transmembrane region" description="Helical" evidence="6">
    <location>
        <begin position="328"/>
        <end position="349"/>
    </location>
</feature>
<feature type="transmembrane region" description="Helical" evidence="6">
    <location>
        <begin position="207"/>
        <end position="226"/>
    </location>
</feature>
<feature type="transmembrane region" description="Helical" evidence="6">
    <location>
        <begin position="83"/>
        <end position="107"/>
    </location>
</feature>
<reference evidence="8 9" key="1">
    <citation type="journal article" date="2010" name="Stand. Genomic Sci.">
        <title>Complete genome sequence of Conexibacter woesei type strain (ID131577).</title>
        <authorList>
            <person name="Pukall R."/>
            <person name="Lapidus A."/>
            <person name="Glavina Del Rio T."/>
            <person name="Copeland A."/>
            <person name="Tice H."/>
            <person name="Cheng J.-F."/>
            <person name="Lucas S."/>
            <person name="Chen F."/>
            <person name="Nolan M."/>
            <person name="Bruce D."/>
            <person name="Goodwin L."/>
            <person name="Pitluck S."/>
            <person name="Mavromatis K."/>
            <person name="Ivanova N."/>
            <person name="Ovchinnikova G."/>
            <person name="Pati A."/>
            <person name="Chen A."/>
            <person name="Palaniappan K."/>
            <person name="Land M."/>
            <person name="Hauser L."/>
            <person name="Chang Y.-J."/>
            <person name="Jeffries C.D."/>
            <person name="Chain P."/>
            <person name="Meincke L."/>
            <person name="Sims D."/>
            <person name="Brettin T."/>
            <person name="Detter J.C."/>
            <person name="Rohde M."/>
            <person name="Goeker M."/>
            <person name="Bristow J."/>
            <person name="Eisen J.A."/>
            <person name="Markowitz V."/>
            <person name="Kyrpides N.C."/>
            <person name="Klenk H.-P."/>
            <person name="Hugenholtz P."/>
        </authorList>
    </citation>
    <scope>NUCLEOTIDE SEQUENCE [LARGE SCALE GENOMIC DNA]</scope>
    <source>
        <strain evidence="9">DSM 14684 / CIP 108061 / JCM 11494 / NBRC 100937 / ID131577</strain>
    </source>
</reference>
<feature type="transmembrane region" description="Helical" evidence="6">
    <location>
        <begin position="113"/>
        <end position="133"/>
    </location>
</feature>
<dbReference type="SUPFAM" id="SSF48452">
    <property type="entry name" value="TPR-like"/>
    <property type="match status" value="1"/>
</dbReference>
<keyword evidence="3 6" id="KW-1133">Transmembrane helix</keyword>
<evidence type="ECO:0000256" key="1">
    <source>
        <dbReference type="ARBA" id="ARBA00004141"/>
    </source>
</evidence>